<accession>A0ABZ2XE01</accession>
<dbReference type="PANTHER" id="PTHR24058:SF28">
    <property type="entry name" value="SERINE_THREONINE-PROTEIN KINASE MINIBRAIN"/>
    <property type="match status" value="1"/>
</dbReference>
<feature type="binding site" evidence="6">
    <location>
        <position position="88"/>
    </location>
    <ligand>
        <name>ATP</name>
        <dbReference type="ChEBI" id="CHEBI:30616"/>
    </ligand>
</feature>
<dbReference type="InterPro" id="IPR011009">
    <property type="entry name" value="Kinase-like_dom_sf"/>
</dbReference>
<protein>
    <submittedName>
        <fullName evidence="8">Kinase domain-containing protein</fullName>
    </submittedName>
</protein>
<dbReference type="InterPro" id="IPR017441">
    <property type="entry name" value="Protein_kinase_ATP_BS"/>
</dbReference>
<dbReference type="InterPro" id="IPR050494">
    <property type="entry name" value="Ser_Thr_dual-spec_kinase"/>
</dbReference>
<dbReference type="Gene3D" id="1.10.510.10">
    <property type="entry name" value="Transferase(Phosphotransferase) domain 1"/>
    <property type="match status" value="1"/>
</dbReference>
<keyword evidence="9" id="KW-1185">Reference proteome</keyword>
<evidence type="ECO:0000313" key="8">
    <source>
        <dbReference type="EMBL" id="WZH50227.1"/>
    </source>
</evidence>
<dbReference type="Pfam" id="PF00069">
    <property type="entry name" value="Pkinase"/>
    <property type="match status" value="1"/>
</dbReference>
<reference evidence="8 9" key="1">
    <citation type="submission" date="2024-04" db="EMBL/GenBank/DDBJ databases">
        <title>Complete genome sequence of Fusarium acuminatum.</title>
        <authorList>
            <person name="Lan B."/>
        </authorList>
    </citation>
    <scope>NUCLEOTIDE SEQUENCE [LARGE SCALE GENOMIC DNA]</scope>
    <source>
        <strain evidence="8">1A</strain>
    </source>
</reference>
<keyword evidence="3 6" id="KW-0547">Nucleotide-binding</keyword>
<evidence type="ECO:0000256" key="2">
    <source>
        <dbReference type="ARBA" id="ARBA00022679"/>
    </source>
</evidence>
<evidence type="ECO:0000259" key="7">
    <source>
        <dbReference type="PROSITE" id="PS50011"/>
    </source>
</evidence>
<dbReference type="PROSITE" id="PS50011">
    <property type="entry name" value="PROTEIN_KINASE_DOM"/>
    <property type="match status" value="1"/>
</dbReference>
<dbReference type="Gene3D" id="3.30.200.20">
    <property type="entry name" value="Phosphorylase Kinase, domain 1"/>
    <property type="match status" value="1"/>
</dbReference>
<evidence type="ECO:0000256" key="3">
    <source>
        <dbReference type="ARBA" id="ARBA00022741"/>
    </source>
</evidence>
<keyword evidence="1" id="KW-0723">Serine/threonine-protein kinase</keyword>
<gene>
    <name evidence="8" type="ORF">QYS62_011471</name>
</gene>
<evidence type="ECO:0000256" key="5">
    <source>
        <dbReference type="ARBA" id="ARBA00022840"/>
    </source>
</evidence>
<proteinExistence type="predicted"/>
<evidence type="ECO:0000256" key="6">
    <source>
        <dbReference type="PROSITE-ProRule" id="PRU10141"/>
    </source>
</evidence>
<organism evidence="8 9">
    <name type="scientific">Fusarium acuminatum</name>
    <dbReference type="NCBI Taxonomy" id="5515"/>
    <lineage>
        <taxon>Eukaryota</taxon>
        <taxon>Fungi</taxon>
        <taxon>Dikarya</taxon>
        <taxon>Ascomycota</taxon>
        <taxon>Pezizomycotina</taxon>
        <taxon>Sordariomycetes</taxon>
        <taxon>Hypocreomycetidae</taxon>
        <taxon>Hypocreales</taxon>
        <taxon>Nectriaceae</taxon>
        <taxon>Fusarium</taxon>
        <taxon>Fusarium tricinctum species complex</taxon>
    </lineage>
</organism>
<dbReference type="EMBL" id="CP151266">
    <property type="protein sequence ID" value="WZH50227.1"/>
    <property type="molecule type" value="Genomic_DNA"/>
</dbReference>
<keyword evidence="2" id="KW-0808">Transferase</keyword>
<dbReference type="GO" id="GO:0016301">
    <property type="term" value="F:kinase activity"/>
    <property type="evidence" value="ECO:0007669"/>
    <property type="project" value="UniProtKB-KW"/>
</dbReference>
<dbReference type="PROSITE" id="PS00107">
    <property type="entry name" value="PROTEIN_KINASE_ATP"/>
    <property type="match status" value="1"/>
</dbReference>
<keyword evidence="5 6" id="KW-0067">ATP-binding</keyword>
<feature type="domain" description="Protein kinase" evidence="7">
    <location>
        <begin position="59"/>
        <end position="396"/>
    </location>
</feature>
<keyword evidence="4 8" id="KW-0418">Kinase</keyword>
<sequence length="401" mass="45791">MVPPPDAESSHNGDNFNDWGDFVDSEDEFDIETVSEDVNLYPRGMCYPIRIGEVMAGRYRIIHKLGHGSFSTVWMAYDLAEEKDVALKILMLGDSDDREYHMQREIVRAVRDTTYLVVYRSTFFLHSPHGHHRVLVFPLLGPNLRDHPPREPPTTRMSFAIQLLQALKNLHDGEIVHGDLNRANILYSLRALDNCSIAEKYAQVGRPRKMRLFTEQWKDGELVMPMKPQESLLGDTIRLGDFGLAVKAGTPVAQKLQLPAPYCAPERVHDSNPSYASDMWSYMCLFFELYTNRCLFPGSSHVLVTSCMVNTLGPLPLSWNGSYHASGLYDATWYDQDRHADPKMALRMNIRSLRPDISTRELELVTSILSRGLSYLPEHRPTATQFLEDRSWKELIGLYGL</sequence>
<dbReference type="SUPFAM" id="SSF56112">
    <property type="entry name" value="Protein kinase-like (PK-like)"/>
    <property type="match status" value="1"/>
</dbReference>
<dbReference type="InterPro" id="IPR000719">
    <property type="entry name" value="Prot_kinase_dom"/>
</dbReference>
<evidence type="ECO:0000256" key="4">
    <source>
        <dbReference type="ARBA" id="ARBA00022777"/>
    </source>
</evidence>
<evidence type="ECO:0000313" key="9">
    <source>
        <dbReference type="Proteomes" id="UP001489902"/>
    </source>
</evidence>
<name>A0ABZ2XE01_9HYPO</name>
<dbReference type="PANTHER" id="PTHR24058">
    <property type="entry name" value="DUAL SPECIFICITY PROTEIN KINASE"/>
    <property type="match status" value="1"/>
</dbReference>
<dbReference type="Proteomes" id="UP001489902">
    <property type="component" value="Chromosome 7"/>
</dbReference>
<evidence type="ECO:0000256" key="1">
    <source>
        <dbReference type="ARBA" id="ARBA00022527"/>
    </source>
</evidence>